<dbReference type="Proteomes" id="UP000185746">
    <property type="component" value="Chromosome"/>
</dbReference>
<keyword evidence="2" id="KW-1185">Reference proteome</keyword>
<evidence type="ECO:0000313" key="1">
    <source>
        <dbReference type="EMBL" id="AOV08579.1"/>
    </source>
</evidence>
<gene>
    <name evidence="1" type="ORF">BI350_14250</name>
</gene>
<evidence type="ECO:0000313" key="2">
    <source>
        <dbReference type="Proteomes" id="UP000185746"/>
    </source>
</evidence>
<organism evidence="1 2">
    <name type="scientific">Sporosarcina ureilytica</name>
    <dbReference type="NCBI Taxonomy" id="298596"/>
    <lineage>
        <taxon>Bacteria</taxon>
        <taxon>Bacillati</taxon>
        <taxon>Bacillota</taxon>
        <taxon>Bacilli</taxon>
        <taxon>Bacillales</taxon>
        <taxon>Caryophanaceae</taxon>
        <taxon>Sporosarcina</taxon>
    </lineage>
</organism>
<sequence>MYFTEFLLLMGSAIVITMLLMYLGAKTMLLITPKGIGPFIIMLGSLTFTFALLSIVSFGFNMKINMNYFMIASAIIVLNKYWFGHFEKTKRQEEMKALPTRMEKVVE</sequence>
<dbReference type="RefSeq" id="WP_075528746.1">
    <property type="nucleotide sequence ID" value="NZ_CP017560.1"/>
</dbReference>
<dbReference type="AlphaFoldDB" id="A0A1D8JIN4"/>
<reference evidence="1 2" key="1">
    <citation type="submission" date="2016-09" db="EMBL/GenBank/DDBJ databases">
        <title>Complete genome sequence of the Lysinibacillus sphaericus LMG 22257, a specie of Bacillus with ureolytic activity that can effectively biodeposit calcium carbonate.</title>
        <authorList>
            <person name="Yan W."/>
        </authorList>
    </citation>
    <scope>NUCLEOTIDE SEQUENCE [LARGE SCALE GENOMIC DNA]</scope>
    <source>
        <strain evidence="1 2">LMG 22257</strain>
    </source>
</reference>
<proteinExistence type="predicted"/>
<accession>A0A1D8JIN4</accession>
<name>A0A1D8JIN4_9BACL</name>
<protein>
    <submittedName>
        <fullName evidence="1">Uncharacterized protein</fullName>
    </submittedName>
</protein>
<dbReference type="KEGG" id="surl:BI350_14250"/>
<dbReference type="EMBL" id="CP017560">
    <property type="protein sequence ID" value="AOV08579.1"/>
    <property type="molecule type" value="Genomic_DNA"/>
</dbReference>